<reference evidence="2" key="1">
    <citation type="submission" date="2025-08" db="UniProtKB">
        <authorList>
            <consortium name="Ensembl"/>
        </authorList>
    </citation>
    <scope>IDENTIFICATION</scope>
</reference>
<dbReference type="FunFam" id="1.10.10.1210:FF:000001">
    <property type="entry name" value="melanoma-associated antigen D1"/>
    <property type="match status" value="1"/>
</dbReference>
<dbReference type="InterPro" id="IPR002190">
    <property type="entry name" value="MHD_dom"/>
</dbReference>
<sequence>MTRHFIFMKGNSVKDGAMWEFLRRLRVHPGERHEVFGDVRKLVTEEFVRQKYLDISPIPLTDPVEFKFQWGPRAAKETSRRELLQFVATVRPRGRRRGARGAAAPPGSGWWFRRPLLSRGGLSSARAP</sequence>
<dbReference type="Proteomes" id="UP000694420">
    <property type="component" value="Unplaced"/>
</dbReference>
<proteinExistence type="predicted"/>
<dbReference type="AlphaFoldDB" id="A0A8C6ZNF5"/>
<dbReference type="Gene3D" id="1.10.10.1210">
    <property type="entry name" value="MAGE homology domain, winged helix WH2 motif"/>
    <property type="match status" value="1"/>
</dbReference>
<accession>A0A8C6ZNF5</accession>
<dbReference type="Ensembl" id="ENSNPET00000017101.1">
    <property type="protein sequence ID" value="ENSNPEP00000016692.1"/>
    <property type="gene ID" value="ENSNPEG00000012357.1"/>
</dbReference>
<dbReference type="GO" id="GO:0005634">
    <property type="term" value="C:nucleus"/>
    <property type="evidence" value="ECO:0007669"/>
    <property type="project" value="TreeGrafter"/>
</dbReference>
<dbReference type="SMART" id="SM01373">
    <property type="entry name" value="MAGE"/>
    <property type="match status" value="1"/>
</dbReference>
<dbReference type="PANTHER" id="PTHR11736:SF14">
    <property type="entry name" value="NSE3 HOMOLOG, SMC5-SMC6 COMPLEX COMPONENT"/>
    <property type="match status" value="1"/>
</dbReference>
<dbReference type="PANTHER" id="PTHR11736">
    <property type="entry name" value="MELANOMA-ASSOCIATED ANTIGEN MAGE ANTIGEN"/>
    <property type="match status" value="1"/>
</dbReference>
<dbReference type="Pfam" id="PF01454">
    <property type="entry name" value="MAGE"/>
    <property type="match status" value="1"/>
</dbReference>
<feature type="domain" description="MAGE" evidence="1">
    <location>
        <begin position="1"/>
        <end position="93"/>
    </location>
</feature>
<name>A0A8C6ZNF5_NOTPE</name>
<reference evidence="2" key="2">
    <citation type="submission" date="2025-09" db="UniProtKB">
        <authorList>
            <consortium name="Ensembl"/>
        </authorList>
    </citation>
    <scope>IDENTIFICATION</scope>
</reference>
<evidence type="ECO:0000313" key="2">
    <source>
        <dbReference type="Ensembl" id="ENSNPEP00000016692.1"/>
    </source>
</evidence>
<dbReference type="InterPro" id="IPR041899">
    <property type="entry name" value="MAGE_WH2"/>
</dbReference>
<keyword evidence="3" id="KW-1185">Reference proteome</keyword>
<organism evidence="2 3">
    <name type="scientific">Nothoprocta perdicaria</name>
    <name type="common">Chilean tinamou</name>
    <name type="synonym">Crypturus perdicarius</name>
    <dbReference type="NCBI Taxonomy" id="30464"/>
    <lineage>
        <taxon>Eukaryota</taxon>
        <taxon>Metazoa</taxon>
        <taxon>Chordata</taxon>
        <taxon>Craniata</taxon>
        <taxon>Vertebrata</taxon>
        <taxon>Euteleostomi</taxon>
        <taxon>Archelosauria</taxon>
        <taxon>Archosauria</taxon>
        <taxon>Dinosauria</taxon>
        <taxon>Saurischia</taxon>
        <taxon>Theropoda</taxon>
        <taxon>Coelurosauria</taxon>
        <taxon>Aves</taxon>
        <taxon>Palaeognathae</taxon>
        <taxon>Tinamiformes</taxon>
        <taxon>Tinamidae</taxon>
        <taxon>Nothoprocta</taxon>
    </lineage>
</organism>
<evidence type="ECO:0000259" key="1">
    <source>
        <dbReference type="PROSITE" id="PS50838"/>
    </source>
</evidence>
<dbReference type="PROSITE" id="PS50838">
    <property type="entry name" value="MAGE"/>
    <property type="match status" value="1"/>
</dbReference>
<dbReference type="InterPro" id="IPR037445">
    <property type="entry name" value="MAGE"/>
</dbReference>
<protein>
    <submittedName>
        <fullName evidence="2">NSE3 homolog, SMC5-SMC6 complex component</fullName>
    </submittedName>
</protein>
<evidence type="ECO:0000313" key="3">
    <source>
        <dbReference type="Proteomes" id="UP000694420"/>
    </source>
</evidence>